<gene>
    <name evidence="1" type="ORF">DGYR_LOCUS35</name>
</gene>
<proteinExistence type="predicted"/>
<name>A0A7I8V3F7_9ANNE</name>
<comment type="caution">
    <text evidence="1">The sequence shown here is derived from an EMBL/GenBank/DDBJ whole genome shotgun (WGS) entry which is preliminary data.</text>
</comment>
<accession>A0A7I8V3F7</accession>
<reference evidence="1 2" key="1">
    <citation type="submission" date="2020-08" db="EMBL/GenBank/DDBJ databases">
        <authorList>
            <person name="Hejnol A."/>
        </authorList>
    </citation>
    <scope>NUCLEOTIDE SEQUENCE [LARGE SCALE GENOMIC DNA]</scope>
</reference>
<protein>
    <submittedName>
        <fullName evidence="1">DgyrCDS39</fullName>
    </submittedName>
</protein>
<dbReference type="AlphaFoldDB" id="A0A7I8V3F7"/>
<evidence type="ECO:0000313" key="1">
    <source>
        <dbReference type="EMBL" id="CAD5110659.1"/>
    </source>
</evidence>
<dbReference type="Proteomes" id="UP000549394">
    <property type="component" value="Unassembled WGS sequence"/>
</dbReference>
<dbReference type="EMBL" id="CAJFCJ010000001">
    <property type="protein sequence ID" value="CAD5110659.1"/>
    <property type="molecule type" value="Genomic_DNA"/>
</dbReference>
<organism evidence="1 2">
    <name type="scientific">Dimorphilus gyrociliatus</name>
    <dbReference type="NCBI Taxonomy" id="2664684"/>
    <lineage>
        <taxon>Eukaryota</taxon>
        <taxon>Metazoa</taxon>
        <taxon>Spiralia</taxon>
        <taxon>Lophotrochozoa</taxon>
        <taxon>Annelida</taxon>
        <taxon>Polychaeta</taxon>
        <taxon>Polychaeta incertae sedis</taxon>
        <taxon>Dinophilidae</taxon>
        <taxon>Dimorphilus</taxon>
    </lineage>
</organism>
<keyword evidence="2" id="KW-1185">Reference proteome</keyword>
<sequence length="93" mass="10309">MVSDAFEKRHIGAAFGAGFKPSGKRQAPMDLGNWRYADETELPGKRHLGATLNSWISDKRHIGASLNHFSPLLNNKRLYGLRLNGFGKSNGKK</sequence>
<evidence type="ECO:0000313" key="2">
    <source>
        <dbReference type="Proteomes" id="UP000549394"/>
    </source>
</evidence>